<gene>
    <name evidence="1" type="ORF">GCM10007424_13960</name>
</gene>
<dbReference type="Gene3D" id="3.40.50.150">
    <property type="entry name" value="Vaccinia Virus protein VP39"/>
    <property type="match status" value="1"/>
</dbReference>
<name>A0ABQ1JUZ4_9FLAO</name>
<organism evidence="1 2">
    <name type="scientific">Flavobacterium suaedae</name>
    <dbReference type="NCBI Taxonomy" id="1767027"/>
    <lineage>
        <taxon>Bacteria</taxon>
        <taxon>Pseudomonadati</taxon>
        <taxon>Bacteroidota</taxon>
        <taxon>Flavobacteriia</taxon>
        <taxon>Flavobacteriales</taxon>
        <taxon>Flavobacteriaceae</taxon>
        <taxon>Flavobacterium</taxon>
    </lineage>
</organism>
<protein>
    <submittedName>
        <fullName evidence="1">O-methyltransferase</fullName>
    </submittedName>
</protein>
<dbReference type="RefSeq" id="WP_229665913.1">
    <property type="nucleotide sequence ID" value="NZ_BMJE01000003.1"/>
</dbReference>
<evidence type="ECO:0000313" key="1">
    <source>
        <dbReference type="EMBL" id="GGB75222.1"/>
    </source>
</evidence>
<reference evidence="2" key="1">
    <citation type="journal article" date="2019" name="Int. J. Syst. Evol. Microbiol.">
        <title>The Global Catalogue of Microorganisms (GCM) 10K type strain sequencing project: providing services to taxonomists for standard genome sequencing and annotation.</title>
        <authorList>
            <consortium name="The Broad Institute Genomics Platform"/>
            <consortium name="The Broad Institute Genome Sequencing Center for Infectious Disease"/>
            <person name="Wu L."/>
            <person name="Ma J."/>
        </authorList>
    </citation>
    <scope>NUCLEOTIDE SEQUENCE [LARGE SCALE GENOMIC DNA]</scope>
    <source>
        <strain evidence="2">CGMCC 1.15461</strain>
    </source>
</reference>
<accession>A0ABQ1JUZ4</accession>
<sequence length="209" mass="23344">MKPLSYTKFLWKSSNAHGIHSPFVYNLITKCFYSGTPKLYRSKKHLPVENISIEAANTLHKIVSGIKASKLYVLGNKAEEATKILQASGEKANTQPWFFSTLAPIPGTIDLAYISGNDTESLLQLLEQILPNANSNTVCIVGDIHTTAAAEKAWEAIKENPSVTVTIDTYYLGLVFFRKEQAKQHFIVRPFTNWFTNALLGVRNLWGLI</sequence>
<dbReference type="EMBL" id="BMJE01000003">
    <property type="protein sequence ID" value="GGB75222.1"/>
    <property type="molecule type" value="Genomic_DNA"/>
</dbReference>
<dbReference type="Proteomes" id="UP000615760">
    <property type="component" value="Unassembled WGS sequence"/>
</dbReference>
<keyword evidence="2" id="KW-1185">Reference proteome</keyword>
<dbReference type="InterPro" id="IPR029063">
    <property type="entry name" value="SAM-dependent_MTases_sf"/>
</dbReference>
<proteinExistence type="predicted"/>
<evidence type="ECO:0000313" key="2">
    <source>
        <dbReference type="Proteomes" id="UP000615760"/>
    </source>
</evidence>
<comment type="caution">
    <text evidence="1">The sequence shown here is derived from an EMBL/GenBank/DDBJ whole genome shotgun (WGS) entry which is preliminary data.</text>
</comment>